<keyword evidence="3" id="KW-0813">Transport</keyword>
<keyword evidence="4" id="KW-1003">Cell membrane</keyword>
<keyword evidence="6 8" id="KW-1133">Transmembrane helix</keyword>
<reference evidence="9 10" key="1">
    <citation type="submission" date="2021-01" db="EMBL/GenBank/DDBJ databases">
        <title>Isolation and description of Catonella massiliensis sp. nov., a novel Catonella species, isolated from a stable periodontitis subject.</title>
        <authorList>
            <person name="Antezack A."/>
            <person name="Boxberger M."/>
            <person name="La Scola B."/>
            <person name="Monnet-Corti V."/>
        </authorList>
    </citation>
    <scope>NUCLEOTIDE SEQUENCE [LARGE SCALE GENOMIC DNA]</scope>
    <source>
        <strain evidence="9 10">Marseille-Q4567</strain>
    </source>
</reference>
<dbReference type="PANTHER" id="PTHR30472">
    <property type="entry name" value="FERRIC ENTEROBACTIN TRANSPORT SYSTEM PERMEASE PROTEIN"/>
    <property type="match status" value="1"/>
</dbReference>
<dbReference type="SUPFAM" id="SSF81345">
    <property type="entry name" value="ABC transporter involved in vitamin B12 uptake, BtuC"/>
    <property type="match status" value="1"/>
</dbReference>
<feature type="transmembrane region" description="Helical" evidence="8">
    <location>
        <begin position="314"/>
        <end position="331"/>
    </location>
</feature>
<dbReference type="CDD" id="cd06550">
    <property type="entry name" value="TM_ABC_iron-siderophores_like"/>
    <property type="match status" value="1"/>
</dbReference>
<accession>A0ABS1IYL9</accession>
<dbReference type="Pfam" id="PF01032">
    <property type="entry name" value="FecCD"/>
    <property type="match status" value="1"/>
</dbReference>
<comment type="caution">
    <text evidence="9">The sequence shown here is derived from an EMBL/GenBank/DDBJ whole genome shotgun (WGS) entry which is preliminary data.</text>
</comment>
<evidence type="ECO:0000256" key="4">
    <source>
        <dbReference type="ARBA" id="ARBA00022475"/>
    </source>
</evidence>
<feature type="transmembrane region" description="Helical" evidence="8">
    <location>
        <begin position="100"/>
        <end position="118"/>
    </location>
</feature>
<evidence type="ECO:0000256" key="1">
    <source>
        <dbReference type="ARBA" id="ARBA00004651"/>
    </source>
</evidence>
<feature type="transmembrane region" description="Helical" evidence="8">
    <location>
        <begin position="155"/>
        <end position="175"/>
    </location>
</feature>
<dbReference type="InterPro" id="IPR037294">
    <property type="entry name" value="ABC_BtuC-like"/>
</dbReference>
<keyword evidence="7 8" id="KW-0472">Membrane</keyword>
<evidence type="ECO:0000256" key="3">
    <source>
        <dbReference type="ARBA" id="ARBA00022448"/>
    </source>
</evidence>
<comment type="similarity">
    <text evidence="2">Belongs to the binding-protein-dependent transport system permease family. FecCD subfamily.</text>
</comment>
<dbReference type="EMBL" id="JAEPRJ010000001">
    <property type="protein sequence ID" value="MBK5896982.1"/>
    <property type="molecule type" value="Genomic_DNA"/>
</dbReference>
<feature type="transmembrane region" description="Helical" evidence="8">
    <location>
        <begin position="17"/>
        <end position="41"/>
    </location>
</feature>
<feature type="transmembrane region" description="Helical" evidence="8">
    <location>
        <begin position="124"/>
        <end position="143"/>
    </location>
</feature>
<dbReference type="RefSeq" id="WP_208428502.1">
    <property type="nucleotide sequence ID" value="NZ_JAEPRJ010000001.1"/>
</dbReference>
<feature type="transmembrane region" description="Helical" evidence="8">
    <location>
        <begin position="286"/>
        <end position="308"/>
    </location>
</feature>
<gene>
    <name evidence="9" type="ORF">JJN12_04175</name>
</gene>
<evidence type="ECO:0000256" key="8">
    <source>
        <dbReference type="SAM" id="Phobius"/>
    </source>
</evidence>
<dbReference type="Gene3D" id="1.10.3470.10">
    <property type="entry name" value="ABC transporter involved in vitamin B12 uptake, BtuC"/>
    <property type="match status" value="1"/>
</dbReference>
<feature type="transmembrane region" description="Helical" evidence="8">
    <location>
        <begin position="70"/>
        <end position="88"/>
    </location>
</feature>
<proteinExistence type="inferred from homology"/>
<name>A0ABS1IYL9_9FIRM</name>
<evidence type="ECO:0000256" key="6">
    <source>
        <dbReference type="ARBA" id="ARBA00022989"/>
    </source>
</evidence>
<dbReference type="Proteomes" id="UP000604730">
    <property type="component" value="Unassembled WGS sequence"/>
</dbReference>
<evidence type="ECO:0000256" key="2">
    <source>
        <dbReference type="ARBA" id="ARBA00007935"/>
    </source>
</evidence>
<feature type="transmembrane region" description="Helical" evidence="8">
    <location>
        <begin position="201"/>
        <end position="219"/>
    </location>
</feature>
<organism evidence="9 10">
    <name type="scientific">Catonella massiliensis</name>
    <dbReference type="NCBI Taxonomy" id="2799636"/>
    <lineage>
        <taxon>Bacteria</taxon>
        <taxon>Bacillati</taxon>
        <taxon>Bacillota</taxon>
        <taxon>Clostridia</taxon>
        <taxon>Lachnospirales</taxon>
        <taxon>Lachnospiraceae</taxon>
        <taxon>Catonella</taxon>
    </lineage>
</organism>
<feature type="transmembrane region" description="Helical" evidence="8">
    <location>
        <begin position="260"/>
        <end position="279"/>
    </location>
</feature>
<protein>
    <submittedName>
        <fullName evidence="9">Iron chelate uptake ABC transporter family permease subunit</fullName>
    </submittedName>
</protein>
<dbReference type="PANTHER" id="PTHR30472:SF24">
    <property type="entry name" value="FERRIC ENTEROBACTIN TRANSPORT SYSTEM PERMEASE PROTEIN FEPG"/>
    <property type="match status" value="1"/>
</dbReference>
<evidence type="ECO:0000256" key="5">
    <source>
        <dbReference type="ARBA" id="ARBA00022692"/>
    </source>
</evidence>
<keyword evidence="5 8" id="KW-0812">Transmembrane</keyword>
<comment type="subcellular location">
    <subcellularLocation>
        <location evidence="1">Cell membrane</location>
        <topology evidence="1">Multi-pass membrane protein</topology>
    </subcellularLocation>
</comment>
<sequence length="339" mass="35603">MTELNAGYKKRTLRWRLVVLALFTITLILIACELCLGSVSYPIGDVIKVLLGETIEGVSYAVESVRLPRMMGAVFSGFAFGVAGYVFQTLLHNPLASPDVIGISAGTSTAAVFLILVLGLRGSIVSVLAMIFGIATALIIYKLSVIKGHFTYGRMILIGIGISALLRAVTSYLLAKAAEYDVGTTMQWLSGSLNGVQMEDVPALIVVVGIITVALTSLSRHMEIIPLGDNFAVSLGLNTRLTYSVMIIGAVILVSFATSVTGPIASVAFLSGPIAASLAGKGKSSLIPAGLVGTVLTLGADLVAFHAFPVHYPVGVVTGLLGAPYMLYLLIRMNRRGVN</sequence>
<dbReference type="InterPro" id="IPR000522">
    <property type="entry name" value="ABC_transptr_permease_BtuC"/>
</dbReference>
<evidence type="ECO:0000256" key="7">
    <source>
        <dbReference type="ARBA" id="ARBA00023136"/>
    </source>
</evidence>
<evidence type="ECO:0000313" key="9">
    <source>
        <dbReference type="EMBL" id="MBK5896982.1"/>
    </source>
</evidence>
<keyword evidence="10" id="KW-1185">Reference proteome</keyword>
<evidence type="ECO:0000313" key="10">
    <source>
        <dbReference type="Proteomes" id="UP000604730"/>
    </source>
</evidence>
<feature type="transmembrane region" description="Helical" evidence="8">
    <location>
        <begin position="231"/>
        <end position="254"/>
    </location>
</feature>